<dbReference type="EMBL" id="MNQV01000101">
    <property type="protein sequence ID" value="OKZ53104.1"/>
    <property type="molecule type" value="Genomic_DNA"/>
</dbReference>
<accession>A0A1Q6JJ34</accession>
<dbReference type="AlphaFoldDB" id="A0A1Q6JJ34"/>
<evidence type="ECO:0000313" key="3">
    <source>
        <dbReference type="Proteomes" id="UP000186631"/>
    </source>
</evidence>
<reference evidence="1 4" key="2">
    <citation type="journal article" date="2019" name="Nat. Med.">
        <title>A library of human gut bacterial isolates paired with longitudinal multiomics data enables mechanistic microbiome research.</title>
        <authorList>
            <person name="Poyet M."/>
            <person name="Groussin M."/>
            <person name="Gibbons S.M."/>
            <person name="Avila-Pacheco J."/>
            <person name="Jiang X."/>
            <person name="Kearney S.M."/>
            <person name="Perrotta A.R."/>
            <person name="Berdy B."/>
            <person name="Zhao S."/>
            <person name="Lieberman T.D."/>
            <person name="Swanson P.K."/>
            <person name="Smith M."/>
            <person name="Roesemann S."/>
            <person name="Alexander J.E."/>
            <person name="Rich S.A."/>
            <person name="Livny J."/>
            <person name="Vlamakis H."/>
            <person name="Clish C."/>
            <person name="Bullock K."/>
            <person name="Deik A."/>
            <person name="Scott J."/>
            <person name="Pierce K.A."/>
            <person name="Xavier R.J."/>
            <person name="Alm E.J."/>
        </authorList>
    </citation>
    <scope>NUCLEOTIDE SEQUENCE [LARGE SCALE GENOMIC DNA]</scope>
    <source>
        <strain evidence="1 4">BIOML-A9</strain>
    </source>
</reference>
<evidence type="ECO:0000313" key="1">
    <source>
        <dbReference type="EMBL" id="KAB3859774.1"/>
    </source>
</evidence>
<protein>
    <submittedName>
        <fullName evidence="2">Uncharacterized protein</fullName>
    </submittedName>
</protein>
<reference evidence="2 3" key="1">
    <citation type="journal article" date="2016" name="Nat. Biotechnol.">
        <title>Measurement of bacterial replication rates in microbial communities.</title>
        <authorList>
            <person name="Brown C.T."/>
            <person name="Olm M.R."/>
            <person name="Thomas B.C."/>
            <person name="Banfield J.F."/>
        </authorList>
    </citation>
    <scope>NUCLEOTIDE SEQUENCE [LARGE SCALE GENOMIC DNA]</scope>
    <source>
        <strain evidence="2">42_262</strain>
    </source>
</reference>
<dbReference type="Proteomes" id="UP000470332">
    <property type="component" value="Unassembled WGS sequence"/>
</dbReference>
<sequence>MGIWKINIERNYCVIAYAMPTHSVHSPIPFKGIPEPPLEVACLHASFFDGLRSGIKTEFMPKVQAVTAMTLDGFLPETDNVLMRWVMNHRKGFARWRERCDARILPHYILDLLCEKDTKGDSFIYLAEVSDAETLDLLRGLFHYNLVEELIIYLFPYSAGKGNSIQAIFPVRQWQLHKAVVLPGGICRLIYRNPCRM</sequence>
<organism evidence="2 3">
    <name type="scientific">Phocaeicola vulgatus</name>
    <name type="common">Bacteroides vulgatus</name>
    <dbReference type="NCBI Taxonomy" id="821"/>
    <lineage>
        <taxon>Bacteria</taxon>
        <taxon>Pseudomonadati</taxon>
        <taxon>Bacteroidota</taxon>
        <taxon>Bacteroidia</taxon>
        <taxon>Bacteroidales</taxon>
        <taxon>Bacteroidaceae</taxon>
        <taxon>Phocaeicola</taxon>
    </lineage>
</organism>
<evidence type="ECO:0000313" key="4">
    <source>
        <dbReference type="Proteomes" id="UP000470332"/>
    </source>
</evidence>
<gene>
    <name evidence="2" type="ORF">BHV80_04520</name>
    <name evidence="1" type="ORF">GAS37_14625</name>
</gene>
<dbReference type="EMBL" id="WCXA01000030">
    <property type="protein sequence ID" value="KAB3859774.1"/>
    <property type="molecule type" value="Genomic_DNA"/>
</dbReference>
<comment type="caution">
    <text evidence="2">The sequence shown here is derived from an EMBL/GenBank/DDBJ whole genome shotgun (WGS) entry which is preliminary data.</text>
</comment>
<dbReference type="Proteomes" id="UP000186631">
    <property type="component" value="Unassembled WGS sequence"/>
</dbReference>
<name>A0A1Q6JJ34_PHOVU</name>
<proteinExistence type="predicted"/>
<evidence type="ECO:0000313" key="2">
    <source>
        <dbReference type="EMBL" id="OKZ53104.1"/>
    </source>
</evidence>